<organism evidence="2 3">
    <name type="scientific">Variovorax humicola</name>
    <dbReference type="NCBI Taxonomy" id="1769758"/>
    <lineage>
        <taxon>Bacteria</taxon>
        <taxon>Pseudomonadati</taxon>
        <taxon>Pseudomonadota</taxon>
        <taxon>Betaproteobacteria</taxon>
        <taxon>Burkholderiales</taxon>
        <taxon>Comamonadaceae</taxon>
        <taxon>Variovorax</taxon>
    </lineage>
</organism>
<protein>
    <recommendedName>
        <fullName evidence="4">PEP-utilising enzyme C-terminal domain-containing protein</fullName>
    </recommendedName>
</protein>
<name>A0ABU8W9K3_9BURK</name>
<evidence type="ECO:0008006" key="4">
    <source>
        <dbReference type="Google" id="ProtNLM"/>
    </source>
</evidence>
<dbReference type="InterPro" id="IPR040442">
    <property type="entry name" value="Pyrv_kinase-like_dom_sf"/>
</dbReference>
<proteinExistence type="predicted"/>
<dbReference type="Proteomes" id="UP001363010">
    <property type="component" value="Unassembled WGS sequence"/>
</dbReference>
<accession>A0ABU8W9K3</accession>
<evidence type="ECO:0000313" key="2">
    <source>
        <dbReference type="EMBL" id="MEJ8826715.1"/>
    </source>
</evidence>
<dbReference type="RefSeq" id="WP_340367750.1">
    <property type="nucleotide sequence ID" value="NZ_JBBKZV010000039.1"/>
</dbReference>
<evidence type="ECO:0000256" key="1">
    <source>
        <dbReference type="SAM" id="MobiDB-lite"/>
    </source>
</evidence>
<gene>
    <name evidence="2" type="ORF">WKW80_32695</name>
</gene>
<keyword evidence="3" id="KW-1185">Reference proteome</keyword>
<evidence type="ECO:0000313" key="3">
    <source>
        <dbReference type="Proteomes" id="UP001363010"/>
    </source>
</evidence>
<sequence length="106" mass="11867">MAFDFDERDEGVKTMIRQTIEGVRRHGTARGHLRTGPLDYPEMAAQLVQLGIDAMSVSPDVLLKITGDVLAERSAWGVRPGRYLTTEWSTRRKPAADRRADDAKLT</sequence>
<comment type="caution">
    <text evidence="2">The sequence shown here is derived from an EMBL/GenBank/DDBJ whole genome shotgun (WGS) entry which is preliminary data.</text>
</comment>
<dbReference type="SUPFAM" id="SSF51621">
    <property type="entry name" value="Phosphoenolpyruvate/pyruvate domain"/>
    <property type="match status" value="1"/>
</dbReference>
<dbReference type="Gene3D" id="3.20.20.60">
    <property type="entry name" value="Phosphoenolpyruvate-binding domains"/>
    <property type="match status" value="1"/>
</dbReference>
<feature type="region of interest" description="Disordered" evidence="1">
    <location>
        <begin position="87"/>
        <end position="106"/>
    </location>
</feature>
<feature type="compositionally biased region" description="Basic and acidic residues" evidence="1">
    <location>
        <begin position="94"/>
        <end position="106"/>
    </location>
</feature>
<dbReference type="InterPro" id="IPR015813">
    <property type="entry name" value="Pyrv/PenolPyrv_kinase-like_dom"/>
</dbReference>
<dbReference type="EMBL" id="JBBKZV010000039">
    <property type="protein sequence ID" value="MEJ8826715.1"/>
    <property type="molecule type" value="Genomic_DNA"/>
</dbReference>
<reference evidence="2 3" key="1">
    <citation type="submission" date="2024-03" db="EMBL/GenBank/DDBJ databases">
        <title>Novel species of the genus Variovorax.</title>
        <authorList>
            <person name="Liu Q."/>
            <person name="Xin Y.-H."/>
        </authorList>
    </citation>
    <scope>NUCLEOTIDE SEQUENCE [LARGE SCALE GENOMIC DNA]</scope>
    <source>
        <strain evidence="2 3">KACC 18501</strain>
    </source>
</reference>